<sequence>MDTLNVGDKMIRNTIKKTCDGVVEEYMRGKHMVGKTLADMHRDYVKECQEQGRSHGTYAAYRNIFLIEFKISFFVPKNDLCAFCEKVKNAEDKELLANEYKEHRKEIEQKKLSIQTLQNKTLQNKVNVLLHDPDLAKQGKCVTACFDFQAVLPTHCGDVSAFHYKRRLSVLNFTIYDLGRNIGHCYVWHEGAGRRVTGDHLHSMIEKQKKLVFKSGPISLPAEWITVIQMAKKRGDPLKVTETDTQDFMDFKTLSKFYGTNFSVNTDKEKNSWQSMREIKVEKEKPFQFSYKTSFGGTSKTILTRKVTRGRPSIPKLSNVYTSPPGVTE</sequence>
<name>A0ABQ9G3K1_9NEOP</name>
<evidence type="ECO:0000313" key="3">
    <source>
        <dbReference type="Proteomes" id="UP001159363"/>
    </source>
</evidence>
<evidence type="ECO:0000256" key="1">
    <source>
        <dbReference type="SAM" id="Coils"/>
    </source>
</evidence>
<reference evidence="2 3" key="1">
    <citation type="submission" date="2023-02" db="EMBL/GenBank/DDBJ databases">
        <title>LHISI_Scaffold_Assembly.</title>
        <authorList>
            <person name="Stuart O.P."/>
            <person name="Cleave R."/>
            <person name="Magrath M.J.L."/>
            <person name="Mikheyev A.S."/>
        </authorList>
    </citation>
    <scope>NUCLEOTIDE SEQUENCE [LARGE SCALE GENOMIC DNA]</scope>
    <source>
        <strain evidence="2">Daus_M_001</strain>
        <tissue evidence="2">Leg muscle</tissue>
    </source>
</reference>
<gene>
    <name evidence="2" type="ORF">PR048_032907</name>
</gene>
<accession>A0ABQ9G3K1</accession>
<proteinExistence type="predicted"/>
<dbReference type="Proteomes" id="UP001159363">
    <property type="component" value="Chromosome 15"/>
</dbReference>
<feature type="non-terminal residue" evidence="2">
    <location>
        <position position="329"/>
    </location>
</feature>
<keyword evidence="3" id="KW-1185">Reference proteome</keyword>
<dbReference type="PANTHER" id="PTHR10773">
    <property type="entry name" value="DNA-DIRECTED RNA POLYMERASES I, II, AND III SUBUNIT RPABC2"/>
    <property type="match status" value="1"/>
</dbReference>
<protein>
    <submittedName>
        <fullName evidence="2">Uncharacterized protein</fullName>
    </submittedName>
</protein>
<feature type="coiled-coil region" evidence="1">
    <location>
        <begin position="90"/>
        <end position="120"/>
    </location>
</feature>
<evidence type="ECO:0000313" key="2">
    <source>
        <dbReference type="EMBL" id="KAJ8867045.1"/>
    </source>
</evidence>
<keyword evidence="1" id="KW-0175">Coiled coil</keyword>
<dbReference type="PANTHER" id="PTHR10773:SF19">
    <property type="match status" value="1"/>
</dbReference>
<dbReference type="EMBL" id="JARBHB010000016">
    <property type="protein sequence ID" value="KAJ8867045.1"/>
    <property type="molecule type" value="Genomic_DNA"/>
</dbReference>
<comment type="caution">
    <text evidence="2">The sequence shown here is derived from an EMBL/GenBank/DDBJ whole genome shotgun (WGS) entry which is preliminary data.</text>
</comment>
<organism evidence="2 3">
    <name type="scientific">Dryococelus australis</name>
    <dbReference type="NCBI Taxonomy" id="614101"/>
    <lineage>
        <taxon>Eukaryota</taxon>
        <taxon>Metazoa</taxon>
        <taxon>Ecdysozoa</taxon>
        <taxon>Arthropoda</taxon>
        <taxon>Hexapoda</taxon>
        <taxon>Insecta</taxon>
        <taxon>Pterygota</taxon>
        <taxon>Neoptera</taxon>
        <taxon>Polyneoptera</taxon>
        <taxon>Phasmatodea</taxon>
        <taxon>Verophasmatodea</taxon>
        <taxon>Anareolatae</taxon>
        <taxon>Phasmatidae</taxon>
        <taxon>Eurycanthinae</taxon>
        <taxon>Dryococelus</taxon>
    </lineage>
</organism>